<accession>A0A7G8BRH9</accession>
<dbReference type="KEGG" id="adin:H7849_23360"/>
<evidence type="ECO:0000313" key="4">
    <source>
        <dbReference type="Proteomes" id="UP000515312"/>
    </source>
</evidence>
<dbReference type="Gene3D" id="3.40.50.10140">
    <property type="entry name" value="Toll/interleukin-1 receptor homology (TIR) domain"/>
    <property type="match status" value="1"/>
</dbReference>
<dbReference type="AlphaFoldDB" id="A0A7G8BRH9"/>
<organism evidence="3 4">
    <name type="scientific">Alloacidobacterium dinghuense</name>
    <dbReference type="NCBI Taxonomy" id="2763107"/>
    <lineage>
        <taxon>Bacteria</taxon>
        <taxon>Pseudomonadati</taxon>
        <taxon>Acidobacteriota</taxon>
        <taxon>Terriglobia</taxon>
        <taxon>Terriglobales</taxon>
        <taxon>Acidobacteriaceae</taxon>
        <taxon>Alloacidobacterium</taxon>
    </lineage>
</organism>
<proteinExistence type="predicted"/>
<gene>
    <name evidence="3" type="ORF">H7849_23360</name>
</gene>
<dbReference type="InterPro" id="IPR000157">
    <property type="entry name" value="TIR_dom"/>
</dbReference>
<keyword evidence="4" id="KW-1185">Reference proteome</keyword>
<evidence type="ECO:0000256" key="1">
    <source>
        <dbReference type="SAM" id="Phobius"/>
    </source>
</evidence>
<keyword evidence="3" id="KW-0675">Receptor</keyword>
<keyword evidence="1" id="KW-0812">Transmembrane</keyword>
<evidence type="ECO:0000313" key="3">
    <source>
        <dbReference type="EMBL" id="QNI35149.1"/>
    </source>
</evidence>
<dbReference type="GO" id="GO:0007165">
    <property type="term" value="P:signal transduction"/>
    <property type="evidence" value="ECO:0007669"/>
    <property type="project" value="InterPro"/>
</dbReference>
<evidence type="ECO:0000259" key="2">
    <source>
        <dbReference type="Pfam" id="PF13676"/>
    </source>
</evidence>
<feature type="transmembrane region" description="Helical" evidence="1">
    <location>
        <begin position="188"/>
        <end position="208"/>
    </location>
</feature>
<dbReference type="Proteomes" id="UP000515312">
    <property type="component" value="Chromosome"/>
</dbReference>
<sequence>MFISYRRDDTEGEAGRLFDDLNRAFGNDAVFMDVSGIEPGTDFRKAIDDNVACCGVLLAMIGPTWATIAGSDGQRRLDNENDYVRLEIASALRRNIAVIPVLVHDAHMPHADQLPDNLKDLAYRNSVEITHARWNSDVQLLIQALGQYVNATKETETEPVHAAVPVQLPPLHAAPEAAPVRTKSNTPLMVGIAVLVALGIALAVFFVLHRPTTSALDGRWTNPSAQGRNSLVQLEISGSGNQLAIHAWGLCPPANCDWGMQTASFDGQKAQATWSLMNDASGEEKGRAATLTISKSGSDKLEVEVANTYTGHAGNTHQSEFVRAQ</sequence>
<dbReference type="InterPro" id="IPR035897">
    <property type="entry name" value="Toll_tir_struct_dom_sf"/>
</dbReference>
<feature type="domain" description="TIR" evidence="2">
    <location>
        <begin position="2"/>
        <end position="123"/>
    </location>
</feature>
<dbReference type="EMBL" id="CP060394">
    <property type="protein sequence ID" value="QNI35149.1"/>
    <property type="molecule type" value="Genomic_DNA"/>
</dbReference>
<protein>
    <submittedName>
        <fullName evidence="3">Toll/interleukin-1 receptor domain-containing protein</fullName>
    </submittedName>
</protein>
<dbReference type="Pfam" id="PF13676">
    <property type="entry name" value="TIR_2"/>
    <property type="match status" value="1"/>
</dbReference>
<keyword evidence="1" id="KW-0472">Membrane</keyword>
<reference evidence="3 4" key="1">
    <citation type="submission" date="2020-08" db="EMBL/GenBank/DDBJ databases">
        <title>Edaphobacter telluris sp. nov. and Acidobacterium dinghuensis sp. nov., two acidobacteria isolated from forest soil.</title>
        <authorList>
            <person name="Fu J."/>
            <person name="Qiu L."/>
        </authorList>
    </citation>
    <scope>NUCLEOTIDE SEQUENCE [LARGE SCALE GENOMIC DNA]</scope>
    <source>
        <strain evidence="3">4Y35</strain>
    </source>
</reference>
<dbReference type="SUPFAM" id="SSF52200">
    <property type="entry name" value="Toll/Interleukin receptor TIR domain"/>
    <property type="match status" value="1"/>
</dbReference>
<name>A0A7G8BRH9_9BACT</name>
<keyword evidence="1" id="KW-1133">Transmembrane helix</keyword>